<dbReference type="GeneID" id="111254224"/>
<name>A0A7M7KW53_VARDE</name>
<dbReference type="RefSeq" id="XP_022670577.1">
    <property type="nucleotide sequence ID" value="XM_022814842.1"/>
</dbReference>
<evidence type="ECO:0000256" key="5">
    <source>
        <dbReference type="ARBA" id="ARBA00022490"/>
    </source>
</evidence>
<dbReference type="GO" id="GO:1901981">
    <property type="term" value="F:phosphatidylinositol phosphate binding"/>
    <property type="evidence" value="ECO:0007669"/>
    <property type="project" value="TreeGrafter"/>
</dbReference>
<organism evidence="13 14">
    <name type="scientific">Varroa destructor</name>
    <name type="common">Honeybee mite</name>
    <dbReference type="NCBI Taxonomy" id="109461"/>
    <lineage>
        <taxon>Eukaryota</taxon>
        <taxon>Metazoa</taxon>
        <taxon>Ecdysozoa</taxon>
        <taxon>Arthropoda</taxon>
        <taxon>Chelicerata</taxon>
        <taxon>Arachnida</taxon>
        <taxon>Acari</taxon>
        <taxon>Parasitiformes</taxon>
        <taxon>Mesostigmata</taxon>
        <taxon>Gamasina</taxon>
        <taxon>Dermanyssoidea</taxon>
        <taxon>Varroidae</taxon>
        <taxon>Varroa</taxon>
    </lineage>
</organism>
<comment type="similarity">
    <text evidence="3">Belongs to the sorting nexin family.</text>
</comment>
<proteinExistence type="inferred from homology"/>
<feature type="region of interest" description="Disordered" evidence="11">
    <location>
        <begin position="326"/>
        <end position="413"/>
    </location>
</feature>
<dbReference type="PROSITE" id="PS50195">
    <property type="entry name" value="PX"/>
    <property type="match status" value="1"/>
</dbReference>
<dbReference type="SMART" id="SM00312">
    <property type="entry name" value="PX"/>
    <property type="match status" value="1"/>
</dbReference>
<comment type="subcellular location">
    <subcellularLocation>
        <location evidence="2">Cytoplasm</location>
    </subcellularLocation>
    <subcellularLocation>
        <location evidence="10">Endomembrane system</location>
        <topology evidence="10">Peripheral membrane protein</topology>
        <orientation evidence="10">Cytoplasmic side</orientation>
    </subcellularLocation>
    <subcellularLocation>
        <location evidence="1">Endosome</location>
    </subcellularLocation>
</comment>
<dbReference type="GO" id="GO:0016050">
    <property type="term" value="P:vesicle organization"/>
    <property type="evidence" value="ECO:0007669"/>
    <property type="project" value="TreeGrafter"/>
</dbReference>
<dbReference type="AlphaFoldDB" id="A0A7M7KW53"/>
<dbReference type="GO" id="GO:0005768">
    <property type="term" value="C:endosome"/>
    <property type="evidence" value="ECO:0007669"/>
    <property type="project" value="UniProtKB-SubCell"/>
</dbReference>
<dbReference type="SUPFAM" id="SSF64268">
    <property type="entry name" value="PX domain"/>
    <property type="match status" value="1"/>
</dbReference>
<evidence type="ECO:0000256" key="10">
    <source>
        <dbReference type="ARBA" id="ARBA00029433"/>
    </source>
</evidence>
<keyword evidence="6" id="KW-0967">Endosome</keyword>
<dbReference type="OrthoDB" id="5227681at2759"/>
<dbReference type="PANTHER" id="PTHR46209:SF3">
    <property type="entry name" value="PX DOMAIN-CONTAINING PROTEIN"/>
    <property type="match status" value="1"/>
</dbReference>
<dbReference type="Pfam" id="PF00787">
    <property type="entry name" value="PX"/>
    <property type="match status" value="1"/>
</dbReference>
<feature type="domain" description="PX" evidence="12">
    <location>
        <begin position="55"/>
        <end position="172"/>
    </location>
</feature>
<dbReference type="GO" id="GO:0006886">
    <property type="term" value="P:intracellular protein transport"/>
    <property type="evidence" value="ECO:0007669"/>
    <property type="project" value="InterPro"/>
</dbReference>
<evidence type="ECO:0000256" key="8">
    <source>
        <dbReference type="ARBA" id="ARBA00023121"/>
    </source>
</evidence>
<evidence type="ECO:0000256" key="7">
    <source>
        <dbReference type="ARBA" id="ARBA00022927"/>
    </source>
</evidence>
<evidence type="ECO:0000256" key="3">
    <source>
        <dbReference type="ARBA" id="ARBA00010883"/>
    </source>
</evidence>
<dbReference type="InParanoid" id="A0A7M7KW53"/>
<dbReference type="Proteomes" id="UP000594260">
    <property type="component" value="Unplaced"/>
</dbReference>
<dbReference type="EnsemblMetazoa" id="XM_022814842">
    <property type="protein sequence ID" value="XP_022670577"/>
    <property type="gene ID" value="LOC111254224"/>
</dbReference>
<dbReference type="InterPro" id="IPR001683">
    <property type="entry name" value="PX_dom"/>
</dbReference>
<keyword evidence="4" id="KW-0813">Transport</keyword>
<keyword evidence="7" id="KW-0653">Protein transport</keyword>
<evidence type="ECO:0000256" key="1">
    <source>
        <dbReference type="ARBA" id="ARBA00004177"/>
    </source>
</evidence>
<dbReference type="PANTHER" id="PTHR46209">
    <property type="entry name" value="PX DOMAIN-CONTAINING PROTEIN"/>
    <property type="match status" value="1"/>
</dbReference>
<dbReference type="InterPro" id="IPR036871">
    <property type="entry name" value="PX_dom_sf"/>
</dbReference>
<evidence type="ECO:0000313" key="13">
    <source>
        <dbReference type="EnsemblMetazoa" id="XP_022670577"/>
    </source>
</evidence>
<dbReference type="Gene3D" id="3.30.1520.10">
    <property type="entry name" value="Phox-like domain"/>
    <property type="match status" value="1"/>
</dbReference>
<accession>A0A7M7KW53</accession>
<dbReference type="KEGG" id="vde:111254224"/>
<sequence>MVLVNQTSAMSSSSSARSSNVNVVGILQDDNVEEDRWKRGLLVVEDWYECDWRIYLEVSVINPITRKEGDGELVTTYAIYIETNDSAFTMSRSMVRRRYSEFVVLRSILQEQHPSLTVPRLPGRTLLGKRFDQRFIQERCSGLQSFLKAIVEQPVYLSNKSLHLFLQTSLTMEQIQNVVNGCESFELPHNNSSPFVLYPVDSKTPSQGGRVGILKREACSSLASCPEHECQAQGKHQHMRVGSGIVVCPYASVDQAGTPTVRTMAGSAPFNIPAGSPKPLAVSALRSCASDTCLDGTATGTSSLAGSKKRVSFFIENKNRQSLLRRCDGNHKDTGTEARTAAGRPQSEQQPCQNGKSWTPAISILTEQSRQDSDIRQDHNRPDYGRTALDNEPKDEPVVTSDSEETENNNALSDTTLKVVASDACSDNSNCETCIQIVATGVMENVTGVADIALDVAPASVTVQNIVG</sequence>
<evidence type="ECO:0000259" key="12">
    <source>
        <dbReference type="PROSITE" id="PS50195"/>
    </source>
</evidence>
<feature type="compositionally biased region" description="Polar residues" evidence="11">
    <location>
        <begin position="346"/>
        <end position="357"/>
    </location>
</feature>
<keyword evidence="9" id="KW-0472">Membrane</keyword>
<reference evidence="13" key="1">
    <citation type="submission" date="2021-01" db="UniProtKB">
        <authorList>
            <consortium name="EnsemblMetazoa"/>
        </authorList>
    </citation>
    <scope>IDENTIFICATION</scope>
</reference>
<protein>
    <recommendedName>
        <fullName evidence="12">PX domain-containing protein</fullName>
    </recommendedName>
</protein>
<feature type="compositionally biased region" description="Basic and acidic residues" evidence="11">
    <location>
        <begin position="369"/>
        <end position="397"/>
    </location>
</feature>
<dbReference type="InterPro" id="IPR043544">
    <property type="entry name" value="SNX10/11"/>
</dbReference>
<keyword evidence="5" id="KW-0963">Cytoplasm</keyword>
<keyword evidence="14" id="KW-1185">Reference proteome</keyword>
<feature type="compositionally biased region" description="Basic and acidic residues" evidence="11">
    <location>
        <begin position="326"/>
        <end position="336"/>
    </location>
</feature>
<evidence type="ECO:0000256" key="9">
    <source>
        <dbReference type="ARBA" id="ARBA00023136"/>
    </source>
</evidence>
<evidence type="ECO:0000256" key="4">
    <source>
        <dbReference type="ARBA" id="ARBA00022448"/>
    </source>
</evidence>
<evidence type="ECO:0000313" key="14">
    <source>
        <dbReference type="Proteomes" id="UP000594260"/>
    </source>
</evidence>
<evidence type="ECO:0000256" key="2">
    <source>
        <dbReference type="ARBA" id="ARBA00004496"/>
    </source>
</evidence>
<keyword evidence="8" id="KW-0446">Lipid-binding</keyword>
<evidence type="ECO:0000256" key="11">
    <source>
        <dbReference type="SAM" id="MobiDB-lite"/>
    </source>
</evidence>
<evidence type="ECO:0000256" key="6">
    <source>
        <dbReference type="ARBA" id="ARBA00022753"/>
    </source>
</evidence>